<proteinExistence type="predicted"/>
<dbReference type="SUPFAM" id="SSF48508">
    <property type="entry name" value="Nuclear receptor ligand-binding domain"/>
    <property type="match status" value="1"/>
</dbReference>
<name>A0A5C3PQS5_9APHY</name>
<evidence type="ECO:0000256" key="1">
    <source>
        <dbReference type="ARBA" id="ARBA00023015"/>
    </source>
</evidence>
<reference evidence="4 5" key="1">
    <citation type="journal article" date="2019" name="Nat. Ecol. Evol.">
        <title>Megaphylogeny resolves global patterns of mushroom evolution.</title>
        <authorList>
            <person name="Varga T."/>
            <person name="Krizsan K."/>
            <person name="Foldi C."/>
            <person name="Dima B."/>
            <person name="Sanchez-Garcia M."/>
            <person name="Sanchez-Ramirez S."/>
            <person name="Szollosi G.J."/>
            <person name="Szarkandi J.G."/>
            <person name="Papp V."/>
            <person name="Albert L."/>
            <person name="Andreopoulos W."/>
            <person name="Angelini C."/>
            <person name="Antonin V."/>
            <person name="Barry K.W."/>
            <person name="Bougher N.L."/>
            <person name="Buchanan P."/>
            <person name="Buyck B."/>
            <person name="Bense V."/>
            <person name="Catcheside P."/>
            <person name="Chovatia M."/>
            <person name="Cooper J."/>
            <person name="Damon W."/>
            <person name="Desjardin D."/>
            <person name="Finy P."/>
            <person name="Geml J."/>
            <person name="Haridas S."/>
            <person name="Hughes K."/>
            <person name="Justo A."/>
            <person name="Karasinski D."/>
            <person name="Kautmanova I."/>
            <person name="Kiss B."/>
            <person name="Kocsube S."/>
            <person name="Kotiranta H."/>
            <person name="LaButti K.M."/>
            <person name="Lechner B.E."/>
            <person name="Liimatainen K."/>
            <person name="Lipzen A."/>
            <person name="Lukacs Z."/>
            <person name="Mihaltcheva S."/>
            <person name="Morgado L.N."/>
            <person name="Niskanen T."/>
            <person name="Noordeloos M.E."/>
            <person name="Ohm R.A."/>
            <person name="Ortiz-Santana B."/>
            <person name="Ovrebo C."/>
            <person name="Racz N."/>
            <person name="Riley R."/>
            <person name="Savchenko A."/>
            <person name="Shiryaev A."/>
            <person name="Soop K."/>
            <person name="Spirin V."/>
            <person name="Szebenyi C."/>
            <person name="Tomsovsky M."/>
            <person name="Tulloss R.E."/>
            <person name="Uehling J."/>
            <person name="Grigoriev I.V."/>
            <person name="Vagvolgyi C."/>
            <person name="Papp T."/>
            <person name="Martin F.M."/>
            <person name="Miettinen O."/>
            <person name="Hibbett D.S."/>
            <person name="Nagy L.G."/>
        </authorList>
    </citation>
    <scope>NUCLEOTIDE SEQUENCE [LARGE SCALE GENOMIC DNA]</scope>
    <source>
        <strain evidence="4 5">HHB13444</strain>
    </source>
</reference>
<evidence type="ECO:0000313" key="4">
    <source>
        <dbReference type="EMBL" id="TFK88453.1"/>
    </source>
</evidence>
<dbReference type="EMBL" id="ML211112">
    <property type="protein sequence ID" value="TFK88453.1"/>
    <property type="molecule type" value="Genomic_DNA"/>
</dbReference>
<dbReference type="InterPro" id="IPR016024">
    <property type="entry name" value="ARM-type_fold"/>
</dbReference>
<dbReference type="STRING" id="1314778.A0A5C3PQS5"/>
<dbReference type="Gene3D" id="1.25.40.180">
    <property type="match status" value="1"/>
</dbReference>
<dbReference type="Proteomes" id="UP000308197">
    <property type="component" value="Unassembled WGS sequence"/>
</dbReference>
<gene>
    <name evidence="4" type="ORF">K466DRAFT_547067</name>
</gene>
<sequence length="459" mass="50262">MHSPTTPRPHTVLNGRLAAWKPWSVPVDTTIARRKMRGLLNKVTPANAESLAGQFSLLVVQMEKSGDSILVESCVRMLVKQCASDPARTDLVAKLVQRAVDEAEGESLRWRSVYPYHLADLSTSLPTSLRPILLEELGGALRDGREANANALSSFAGELLVLGVLTCDDLHDVVGLLFKGTSKGSKLYCIVLCRMLRRIVISTEASHIIDGLGLLELIEEVLKEDTISLQVRYVMMSMLDHCSYPRPEDAFDSDSKRNEIYGFHDDTDYEHLPGTPLPASSPKILEEQCTRAAHALFATRNLAASEKCYLSLSPSDRIQLLRTFIMEAMASGTDYEAALVASFLSLPSLRRGGGAQFQTELVKAFEPPVVMLDDTALDIPLVYRTMALMLHASGLPMPAVEDLAARIVVPENPARDRLLEEIIALGPASPGEEIEGHVEALELDPSGEESSSSDYAYAY</sequence>
<keyword evidence="5" id="KW-1185">Reference proteome</keyword>
<accession>A0A5C3PQS5</accession>
<dbReference type="InParanoid" id="A0A5C3PQS5"/>
<dbReference type="AlphaFoldDB" id="A0A5C3PQS5"/>
<protein>
    <submittedName>
        <fullName evidence="4">Uncharacterized protein</fullName>
    </submittedName>
</protein>
<keyword evidence="1" id="KW-0805">Transcription regulation</keyword>
<evidence type="ECO:0000313" key="5">
    <source>
        <dbReference type="Proteomes" id="UP000308197"/>
    </source>
</evidence>
<keyword evidence="2" id="KW-0804">Transcription</keyword>
<evidence type="ECO:0000256" key="3">
    <source>
        <dbReference type="ARBA" id="ARBA00023170"/>
    </source>
</evidence>
<dbReference type="SUPFAM" id="SSF48371">
    <property type="entry name" value="ARM repeat"/>
    <property type="match status" value="1"/>
</dbReference>
<dbReference type="InterPro" id="IPR035500">
    <property type="entry name" value="NHR-like_dom_sf"/>
</dbReference>
<organism evidence="4 5">
    <name type="scientific">Polyporus arcularius HHB13444</name>
    <dbReference type="NCBI Taxonomy" id="1314778"/>
    <lineage>
        <taxon>Eukaryota</taxon>
        <taxon>Fungi</taxon>
        <taxon>Dikarya</taxon>
        <taxon>Basidiomycota</taxon>
        <taxon>Agaricomycotina</taxon>
        <taxon>Agaricomycetes</taxon>
        <taxon>Polyporales</taxon>
        <taxon>Polyporaceae</taxon>
        <taxon>Polyporus</taxon>
    </lineage>
</organism>
<evidence type="ECO:0000256" key="2">
    <source>
        <dbReference type="ARBA" id="ARBA00023163"/>
    </source>
</evidence>
<keyword evidence="3" id="KW-0675">Receptor</keyword>